<dbReference type="SUPFAM" id="SSF57756">
    <property type="entry name" value="Retrovirus zinc finger-like domains"/>
    <property type="match status" value="1"/>
</dbReference>
<reference evidence="4" key="1">
    <citation type="journal article" date="2019" name="bioRxiv">
        <title>Genomics, evolutionary history and diagnostics of the Alternaria alternata species group including apple and Asian pear pathotypes.</title>
        <authorList>
            <person name="Armitage A.D."/>
            <person name="Cockerton H.M."/>
            <person name="Sreenivasaprasad S."/>
            <person name="Woodhall J.W."/>
            <person name="Lane C.R."/>
            <person name="Harrison R.J."/>
            <person name="Clarkson J.P."/>
        </authorList>
    </citation>
    <scope>NUCLEOTIDE SEQUENCE [LARGE SCALE GENOMIC DNA]</scope>
    <source>
        <strain evidence="4">FERA 1177</strain>
    </source>
</reference>
<feature type="region of interest" description="Disordered" evidence="1">
    <location>
        <begin position="45"/>
        <end position="85"/>
    </location>
</feature>
<gene>
    <name evidence="3" type="ORF">AA0117_g13238</name>
</gene>
<dbReference type="AlphaFoldDB" id="A0A4Q4MPF9"/>
<feature type="compositionally biased region" description="Polar residues" evidence="1">
    <location>
        <begin position="45"/>
        <end position="64"/>
    </location>
</feature>
<feature type="region of interest" description="Disordered" evidence="1">
    <location>
        <begin position="108"/>
        <end position="128"/>
    </location>
</feature>
<evidence type="ECO:0000259" key="2">
    <source>
        <dbReference type="Pfam" id="PF00098"/>
    </source>
</evidence>
<dbReference type="InterPro" id="IPR001878">
    <property type="entry name" value="Znf_CCHC"/>
</dbReference>
<protein>
    <recommendedName>
        <fullName evidence="2">CCHC-type domain-containing protein</fullName>
    </recommendedName>
</protein>
<dbReference type="GO" id="GO:0008270">
    <property type="term" value="F:zinc ion binding"/>
    <property type="evidence" value="ECO:0007669"/>
    <property type="project" value="InterPro"/>
</dbReference>
<accession>A0A4Q4MPF9</accession>
<dbReference type="Gene3D" id="4.10.60.10">
    <property type="entry name" value="Zinc finger, CCHC-type"/>
    <property type="match status" value="1"/>
</dbReference>
<evidence type="ECO:0000313" key="3">
    <source>
        <dbReference type="EMBL" id="RYN56952.1"/>
    </source>
</evidence>
<comment type="caution">
    <text evidence="3">The sequence shown here is derived from an EMBL/GenBank/DDBJ whole genome shotgun (WGS) entry which is preliminary data.</text>
</comment>
<evidence type="ECO:0000256" key="1">
    <source>
        <dbReference type="SAM" id="MobiDB-lite"/>
    </source>
</evidence>
<dbReference type="GO" id="GO:0003676">
    <property type="term" value="F:nucleic acid binding"/>
    <property type="evidence" value="ECO:0007669"/>
    <property type="project" value="InterPro"/>
</dbReference>
<organism evidence="3 4">
    <name type="scientific">Alternaria alternata</name>
    <name type="common">Alternaria rot fungus</name>
    <name type="synonym">Torula alternata</name>
    <dbReference type="NCBI Taxonomy" id="5599"/>
    <lineage>
        <taxon>Eukaryota</taxon>
        <taxon>Fungi</taxon>
        <taxon>Dikarya</taxon>
        <taxon>Ascomycota</taxon>
        <taxon>Pezizomycotina</taxon>
        <taxon>Dothideomycetes</taxon>
        <taxon>Pleosporomycetidae</taxon>
        <taxon>Pleosporales</taxon>
        <taxon>Pleosporineae</taxon>
        <taxon>Pleosporaceae</taxon>
        <taxon>Alternaria</taxon>
        <taxon>Alternaria sect. Alternaria</taxon>
        <taxon>Alternaria alternata complex</taxon>
    </lineage>
</organism>
<evidence type="ECO:0000313" key="4">
    <source>
        <dbReference type="Proteomes" id="UP000291422"/>
    </source>
</evidence>
<dbReference type="InterPro" id="IPR036875">
    <property type="entry name" value="Znf_CCHC_sf"/>
</dbReference>
<dbReference type="Pfam" id="PF00098">
    <property type="entry name" value="zf-CCHC"/>
    <property type="match status" value="1"/>
</dbReference>
<dbReference type="Proteomes" id="UP000291422">
    <property type="component" value="Unassembled WGS sequence"/>
</dbReference>
<dbReference type="EMBL" id="PDXD01000174">
    <property type="protein sequence ID" value="RYN56952.1"/>
    <property type="molecule type" value="Genomic_DNA"/>
</dbReference>
<sequence length="148" mass="16417">MFSKGLNVKLQKFLVDAPKDRTFKEQANKAIKISNRLYCIQLTSKNQGGARVNRSQSPTASQSRDSSEEIDWEPTRVSKASAKNKRLNSNQIKCYSCGNKGHIARNYNKSAKARSVKASRAAQRESPSACKCYAEALDSNNSEDPGKE</sequence>
<name>A0A4Q4MPF9_ALTAL</name>
<feature type="domain" description="CCHC-type" evidence="2">
    <location>
        <begin position="92"/>
        <end position="106"/>
    </location>
</feature>
<proteinExistence type="predicted"/>